<feature type="non-terminal residue" evidence="1">
    <location>
        <position position="1"/>
    </location>
</feature>
<proteinExistence type="predicted"/>
<keyword evidence="2" id="KW-1185">Reference proteome</keyword>
<dbReference type="EMBL" id="CM043804">
    <property type="protein sequence ID" value="KAI4806620.1"/>
    <property type="molecule type" value="Genomic_DNA"/>
</dbReference>
<protein>
    <submittedName>
        <fullName evidence="1">Uncharacterized protein</fullName>
    </submittedName>
</protein>
<dbReference type="Proteomes" id="UP001057452">
    <property type="component" value="Chromosome 20"/>
</dbReference>
<feature type="non-terminal residue" evidence="1">
    <location>
        <position position="83"/>
    </location>
</feature>
<accession>A0ACB9W1W8</accession>
<evidence type="ECO:0000313" key="1">
    <source>
        <dbReference type="EMBL" id="KAI4806620.1"/>
    </source>
</evidence>
<reference evidence="1" key="1">
    <citation type="submission" date="2022-05" db="EMBL/GenBank/DDBJ databases">
        <title>Chromosome-level genome of Chaenocephalus aceratus.</title>
        <authorList>
            <person name="Park H."/>
        </authorList>
    </citation>
    <scope>NUCLEOTIDE SEQUENCE</scope>
    <source>
        <strain evidence="1">KU_202001</strain>
    </source>
</reference>
<comment type="caution">
    <text evidence="1">The sequence shown here is derived from an EMBL/GenBank/DDBJ whole genome shotgun (WGS) entry which is preliminary data.</text>
</comment>
<organism evidence="1 2">
    <name type="scientific">Chaenocephalus aceratus</name>
    <name type="common">Blackfin icefish</name>
    <name type="synonym">Chaenichthys aceratus</name>
    <dbReference type="NCBI Taxonomy" id="36190"/>
    <lineage>
        <taxon>Eukaryota</taxon>
        <taxon>Metazoa</taxon>
        <taxon>Chordata</taxon>
        <taxon>Craniata</taxon>
        <taxon>Vertebrata</taxon>
        <taxon>Euteleostomi</taxon>
        <taxon>Actinopterygii</taxon>
        <taxon>Neopterygii</taxon>
        <taxon>Teleostei</taxon>
        <taxon>Neoteleostei</taxon>
        <taxon>Acanthomorphata</taxon>
        <taxon>Eupercaria</taxon>
        <taxon>Perciformes</taxon>
        <taxon>Notothenioidei</taxon>
        <taxon>Channichthyidae</taxon>
        <taxon>Chaenocephalus</taxon>
    </lineage>
</organism>
<sequence length="83" mass="9283">TNYSHGAEKTKKDWCGLETDIPDVAASLNLICCYLGNVSDTDKTFPGLCAESTSDAFSCAFLEGRMRRKEVVLHEVPRREEKK</sequence>
<evidence type="ECO:0000313" key="2">
    <source>
        <dbReference type="Proteomes" id="UP001057452"/>
    </source>
</evidence>
<gene>
    <name evidence="1" type="ORF">KUCAC02_017438</name>
</gene>
<name>A0ACB9W1W8_CHAAC</name>